<dbReference type="EMBL" id="JBFCZG010000005">
    <property type="protein sequence ID" value="KAL3422637.1"/>
    <property type="molecule type" value="Genomic_DNA"/>
</dbReference>
<feature type="compositionally biased region" description="Polar residues" evidence="1">
    <location>
        <begin position="492"/>
        <end position="506"/>
    </location>
</feature>
<feature type="compositionally biased region" description="Polar residues" evidence="1">
    <location>
        <begin position="815"/>
        <end position="829"/>
    </location>
</feature>
<keyword evidence="3" id="KW-1185">Reference proteome</keyword>
<evidence type="ECO:0000313" key="2">
    <source>
        <dbReference type="EMBL" id="KAL3422637.1"/>
    </source>
</evidence>
<feature type="compositionally biased region" description="Basic and acidic residues" evidence="1">
    <location>
        <begin position="1014"/>
        <end position="1025"/>
    </location>
</feature>
<feature type="compositionally biased region" description="Polar residues" evidence="1">
    <location>
        <begin position="1365"/>
        <end position="1380"/>
    </location>
</feature>
<feature type="region of interest" description="Disordered" evidence="1">
    <location>
        <begin position="1"/>
        <end position="26"/>
    </location>
</feature>
<feature type="compositionally biased region" description="Polar residues" evidence="1">
    <location>
        <begin position="761"/>
        <end position="771"/>
    </location>
</feature>
<feature type="compositionally biased region" description="Polar residues" evidence="1">
    <location>
        <begin position="547"/>
        <end position="558"/>
    </location>
</feature>
<feature type="compositionally biased region" description="Polar residues" evidence="1">
    <location>
        <begin position="283"/>
        <end position="310"/>
    </location>
</feature>
<feature type="compositionally biased region" description="Basic and acidic residues" evidence="1">
    <location>
        <begin position="1283"/>
        <end position="1294"/>
    </location>
</feature>
<proteinExistence type="predicted"/>
<reference evidence="2 3" key="1">
    <citation type="submission" date="2024-06" db="EMBL/GenBank/DDBJ databases">
        <title>Complete genome of Phlyctema vagabunda strain 19-DSS-EL-015.</title>
        <authorList>
            <person name="Fiorenzani C."/>
        </authorList>
    </citation>
    <scope>NUCLEOTIDE SEQUENCE [LARGE SCALE GENOMIC DNA]</scope>
    <source>
        <strain evidence="2 3">19-DSS-EL-015</strain>
    </source>
</reference>
<feature type="region of interest" description="Disordered" evidence="1">
    <location>
        <begin position="615"/>
        <end position="681"/>
    </location>
</feature>
<name>A0ABR4PH26_9HELO</name>
<feature type="compositionally biased region" description="Polar residues" evidence="1">
    <location>
        <begin position="449"/>
        <end position="473"/>
    </location>
</feature>
<feature type="compositionally biased region" description="Polar residues" evidence="1">
    <location>
        <begin position="358"/>
        <end position="368"/>
    </location>
</feature>
<evidence type="ECO:0000256" key="1">
    <source>
        <dbReference type="SAM" id="MobiDB-lite"/>
    </source>
</evidence>
<feature type="compositionally biased region" description="Low complexity" evidence="1">
    <location>
        <begin position="1259"/>
        <end position="1270"/>
    </location>
</feature>
<feature type="compositionally biased region" description="Basic and acidic residues" evidence="1">
    <location>
        <begin position="1438"/>
        <end position="1459"/>
    </location>
</feature>
<feature type="region of interest" description="Disordered" evidence="1">
    <location>
        <begin position="761"/>
        <end position="860"/>
    </location>
</feature>
<dbReference type="Proteomes" id="UP001629113">
    <property type="component" value="Unassembled WGS sequence"/>
</dbReference>
<feature type="region of interest" description="Disordered" evidence="1">
    <location>
        <begin position="699"/>
        <end position="730"/>
    </location>
</feature>
<sequence>MFGGKRRRAASNPPLNASNANPSATSAAAQAFLKNQASTVSLSSAAAAAALKNRPMTPTLVADVQTKRMMRRAGSNSSMGSTRSAGSNRSGPISHRGPPGAQLERRGSSGSMTERTFREPSPNRSQHVPSAADAPPVPAIPKNLNHQRASSLQPPLRIASPTPNKATGRGSSLQNIGNAATLPRRSGQRSSLSSIGELTRPESRGAPRITAPNNQNLIYDPNTRKFLPAAEIHAIEQKLWDIANAPVKKQKRVAPKQGTGKHLADGTVGGRPRGTAVDALNDSPKSQPSRDQQTQAVEQPVKSVSESRPLTSPEPAQRREAIPEQNIVEKRSPTPASPSERLATTTAAKRKKKVAMSESGSEQGSVMESDNDADRASQPSPYNTRAGALLAKKPSMVREDRKGEEEEDDTPKRASLQSRYPLLDTTRPDARTVSPSPLPRSQAGRAHNRGQTSSSTTLGEENGHFTPSNQSTPAKAEPVTPVANGTHVSRKASVSPSRNARFSATPESLAVMHQPPGRSVSPRKSALKHSPSTRENSPSAIPGSFQGGSEVSDNSVTSDDFLKPKRKSVRVSFDDESNVVVGHAAPSYVTDSPVVQSPQVKKGWFNIGRGKKKDLQTIEDDSDEIMKPRPALPSFGSVRDKKVRESESGERPLVVPSEAFNEPAAPSPVVDHKPDYSLGQSNDHVVGAIISQDHVSRNTANISKSREPLPPEVTSVEGTGDLSDDTSSTFSMDEKAGLMMADASDLNPMTSTIDSLSTIVVGSTRESTRSPSPEAEAEPDHTNGLVPEIAILPATPKLDDDPASGWPNMPGGWSGNTSDTESQEHNNAPSEIVEHHPTDPSPSAIGIAEPVPENHQPPVGEIATTQHHHEAIMEETEDSDSSGVYSDAAEDLSDLEGDGFMSLDAVVESPVPKDKLPSLVTTSAQASSPPESPTLKMAKARAYERSPLQSTELNTEESWDKAQQYWSGLTAEKKRILEDEAREDAAADASSEEEVKPAPKPKKTKKKTAVQAEVQRDEPAQRSDRTYMIAPGSKTDSDGYTPVRAAKPANPAKTTSMRTSMRAEPASIAPEPQMRKSMRGPASNGGSMRGSMRDAAPTQPKATTQKYRPVSLPATDVVPDPAAVSKHLRHMSASSASTAKKPTLRRQNSGDSDSSFKRVRAKPDNSRFRGSMRGSTDEPSQSAVASSRFSLRSLSPSGSTFRRPFNSQNSPATPAASMRPSIRENKRDSYDSPKGAPSPRLSRNKSPSASSMLGFGRNSTKAATPKAAPTRRSRFADSDSEEEARPAFRSRFADSDSEDDEPLRAKASGGFGRGTMRASAPARSAPIRTTPKQPALPTINHDEDDSSDLPDSDDEKSPKLPPSRTPKTLTRQNGGTSNAGTALAVGSVRRSGSGRGTIAPPPVPANASTSSRPGHARHGSFMSSILRRKKTDTSSRVTKVDAESPARRDTPLERSKSDRAALYGPLAAESPGRVMSPKLQKRNPMSRENSSSWPLAGPVSTTNGAAAAEDSRPVTSDGANGIKTDDQGRPALGSRRFTATGLSAVDVNVANLETPRKKKKFQALRKMFRLDD</sequence>
<feature type="compositionally biased region" description="Acidic residues" evidence="1">
    <location>
        <begin position="1342"/>
        <end position="1354"/>
    </location>
</feature>
<feature type="region of interest" description="Disordered" evidence="1">
    <location>
        <begin position="980"/>
        <end position="1532"/>
    </location>
</feature>
<feature type="compositionally biased region" description="Basic residues" evidence="1">
    <location>
        <begin position="999"/>
        <end position="1008"/>
    </location>
</feature>
<feature type="compositionally biased region" description="Polar residues" evidence="1">
    <location>
        <begin position="919"/>
        <end position="929"/>
    </location>
</feature>
<feature type="compositionally biased region" description="Low complexity" evidence="1">
    <location>
        <begin position="1182"/>
        <end position="1199"/>
    </location>
</feature>
<feature type="compositionally biased region" description="Low complexity" evidence="1">
    <location>
        <begin position="10"/>
        <end position="26"/>
    </location>
</feature>
<feature type="compositionally biased region" description="Basic and acidic residues" evidence="1">
    <location>
        <begin position="316"/>
        <end position="332"/>
    </location>
</feature>
<feature type="compositionally biased region" description="Polar residues" evidence="1">
    <location>
        <begin position="1486"/>
        <end position="1504"/>
    </location>
</feature>
<evidence type="ECO:0000313" key="3">
    <source>
        <dbReference type="Proteomes" id="UP001629113"/>
    </source>
</evidence>
<protein>
    <recommendedName>
        <fullName evidence="4">MUC1 Extracellular alpha-1,4-glucan glucosidase</fullName>
    </recommendedName>
</protein>
<organism evidence="2 3">
    <name type="scientific">Phlyctema vagabunda</name>
    <dbReference type="NCBI Taxonomy" id="108571"/>
    <lineage>
        <taxon>Eukaryota</taxon>
        <taxon>Fungi</taxon>
        <taxon>Dikarya</taxon>
        <taxon>Ascomycota</taxon>
        <taxon>Pezizomycotina</taxon>
        <taxon>Leotiomycetes</taxon>
        <taxon>Helotiales</taxon>
        <taxon>Dermateaceae</taxon>
        <taxon>Phlyctema</taxon>
    </lineage>
</organism>
<feature type="region of interest" description="Disordered" evidence="1">
    <location>
        <begin position="51"/>
        <end position="216"/>
    </location>
</feature>
<feature type="compositionally biased region" description="Polar residues" evidence="1">
    <location>
        <begin position="74"/>
        <end position="91"/>
    </location>
</feature>
<feature type="region of interest" description="Disordered" evidence="1">
    <location>
        <begin position="250"/>
        <end position="568"/>
    </location>
</feature>
<evidence type="ECO:0008006" key="4">
    <source>
        <dbReference type="Google" id="ProtNLM"/>
    </source>
</evidence>
<gene>
    <name evidence="2" type="ORF">PVAG01_06793</name>
</gene>
<feature type="compositionally biased region" description="Low complexity" evidence="1">
    <location>
        <begin position="1317"/>
        <end position="1326"/>
    </location>
</feature>
<comment type="caution">
    <text evidence="2">The sequence shown here is derived from an EMBL/GenBank/DDBJ whole genome shotgun (WGS) entry which is preliminary data.</text>
</comment>
<feature type="compositionally biased region" description="Polar residues" evidence="1">
    <location>
        <begin position="144"/>
        <end position="153"/>
    </location>
</feature>
<accession>A0ABR4PH26</accession>
<feature type="compositionally biased region" description="Polar residues" evidence="1">
    <location>
        <begin position="161"/>
        <end position="178"/>
    </location>
</feature>
<feature type="region of interest" description="Disordered" evidence="1">
    <location>
        <begin position="910"/>
        <end position="960"/>
    </location>
</feature>
<feature type="compositionally biased region" description="Basic and acidic residues" evidence="1">
    <location>
        <begin position="1221"/>
        <end position="1231"/>
    </location>
</feature>
<feature type="compositionally biased region" description="Basic and acidic residues" evidence="1">
    <location>
        <begin position="638"/>
        <end position="650"/>
    </location>
</feature>